<organism evidence="3 4">
    <name type="scientific">Pseudoalteromonas tetraodonis GFC</name>
    <dbReference type="NCBI Taxonomy" id="1315271"/>
    <lineage>
        <taxon>Bacteria</taxon>
        <taxon>Pseudomonadati</taxon>
        <taxon>Pseudomonadota</taxon>
        <taxon>Gammaproteobacteria</taxon>
        <taxon>Alteromonadales</taxon>
        <taxon>Pseudoalteromonadaceae</taxon>
        <taxon>Pseudoalteromonas</taxon>
    </lineage>
</organism>
<keyword evidence="1" id="KW-0597">Phosphoprotein</keyword>
<reference evidence="3" key="1">
    <citation type="journal article" date="2014" name="Int. J. Syst. Evol. Microbiol.">
        <title>Complete genome sequence of Corynebacterium casei LMG S-19264T (=DSM 44701T), isolated from a smear-ripened cheese.</title>
        <authorList>
            <consortium name="US DOE Joint Genome Institute (JGI-PGF)"/>
            <person name="Walter F."/>
            <person name="Albersmeier A."/>
            <person name="Kalinowski J."/>
            <person name="Ruckert C."/>
        </authorList>
    </citation>
    <scope>NUCLEOTIDE SEQUENCE</scope>
    <source>
        <strain evidence="3">NBRC 103034</strain>
    </source>
</reference>
<feature type="modified residue" description="4-aspartylphosphate" evidence="1">
    <location>
        <position position="55"/>
    </location>
</feature>
<dbReference type="InterPro" id="IPR052048">
    <property type="entry name" value="ST_Response_Regulator"/>
</dbReference>
<evidence type="ECO:0000313" key="4">
    <source>
        <dbReference type="Proteomes" id="UP001161408"/>
    </source>
</evidence>
<dbReference type="SUPFAM" id="SSF52172">
    <property type="entry name" value="CheY-like"/>
    <property type="match status" value="1"/>
</dbReference>
<dbReference type="EMBL" id="BSNE01000028">
    <property type="protein sequence ID" value="GLQ04757.1"/>
    <property type="molecule type" value="Genomic_DNA"/>
</dbReference>
<gene>
    <name evidence="3" type="ORF">GCM10007914_36380</name>
</gene>
<accession>A0AA37W495</accession>
<dbReference type="GeneID" id="99694468"/>
<comment type="caution">
    <text evidence="3">The sequence shown here is derived from an EMBL/GenBank/DDBJ whole genome shotgun (WGS) entry which is preliminary data.</text>
</comment>
<name>A0AA37W495_9GAMM</name>
<feature type="domain" description="Response regulatory" evidence="2">
    <location>
        <begin position="5"/>
        <end position="120"/>
    </location>
</feature>
<dbReference type="PROSITE" id="PS50110">
    <property type="entry name" value="RESPONSE_REGULATORY"/>
    <property type="match status" value="1"/>
</dbReference>
<dbReference type="Pfam" id="PF00072">
    <property type="entry name" value="Response_reg"/>
    <property type="match status" value="1"/>
</dbReference>
<keyword evidence="4" id="KW-1185">Reference proteome</keyword>
<sequence>MMRFSILVCDDSTVARKQVMRCLKECIDADIQQATNGKEALEQLRQRHFDLLCLDLTMPEVDGIEVLEQIKISKIESYVLVISADIQQKMQARVAQLGAIDFIHKPINKTQLSTVLHKFGIY</sequence>
<dbReference type="SMART" id="SM00448">
    <property type="entry name" value="REC"/>
    <property type="match status" value="1"/>
</dbReference>
<dbReference type="AlphaFoldDB" id="A0AA37W495"/>
<evidence type="ECO:0000259" key="2">
    <source>
        <dbReference type="PROSITE" id="PS50110"/>
    </source>
</evidence>
<reference evidence="3" key="2">
    <citation type="submission" date="2023-01" db="EMBL/GenBank/DDBJ databases">
        <title>Draft genome sequence of Pseudoalteromonas tetraodonis strain NBRC 103034.</title>
        <authorList>
            <person name="Sun Q."/>
            <person name="Mori K."/>
        </authorList>
    </citation>
    <scope>NUCLEOTIDE SEQUENCE</scope>
    <source>
        <strain evidence="3">NBRC 103034</strain>
    </source>
</reference>
<dbReference type="PANTHER" id="PTHR43228:SF1">
    <property type="entry name" value="TWO-COMPONENT RESPONSE REGULATOR ARR22"/>
    <property type="match status" value="1"/>
</dbReference>
<protein>
    <recommendedName>
        <fullName evidence="2">Response regulatory domain-containing protein</fullName>
    </recommendedName>
</protein>
<dbReference type="RefSeq" id="WP_024601555.1">
    <property type="nucleotide sequence ID" value="NZ_BJXY01000026.1"/>
</dbReference>
<evidence type="ECO:0000313" key="3">
    <source>
        <dbReference type="EMBL" id="GLQ04757.1"/>
    </source>
</evidence>
<dbReference type="Gene3D" id="3.40.50.2300">
    <property type="match status" value="1"/>
</dbReference>
<dbReference type="Proteomes" id="UP001161408">
    <property type="component" value="Unassembled WGS sequence"/>
</dbReference>
<dbReference type="InterPro" id="IPR011006">
    <property type="entry name" value="CheY-like_superfamily"/>
</dbReference>
<dbReference type="PANTHER" id="PTHR43228">
    <property type="entry name" value="TWO-COMPONENT RESPONSE REGULATOR"/>
    <property type="match status" value="1"/>
</dbReference>
<proteinExistence type="predicted"/>
<evidence type="ECO:0000256" key="1">
    <source>
        <dbReference type="PROSITE-ProRule" id="PRU00169"/>
    </source>
</evidence>
<dbReference type="InterPro" id="IPR001789">
    <property type="entry name" value="Sig_transdc_resp-reg_receiver"/>
</dbReference>
<dbReference type="CDD" id="cd17593">
    <property type="entry name" value="REC_CheC-like"/>
    <property type="match status" value="1"/>
</dbReference>
<dbReference type="GO" id="GO:0000160">
    <property type="term" value="P:phosphorelay signal transduction system"/>
    <property type="evidence" value="ECO:0007669"/>
    <property type="project" value="InterPro"/>
</dbReference>